<feature type="domain" description="Histidine kinase/HSP90-like ATPase" evidence="2">
    <location>
        <begin position="341"/>
        <end position="448"/>
    </location>
</feature>
<reference evidence="3" key="2">
    <citation type="submission" date="2021-09" db="EMBL/GenBank/DDBJ databases">
        <authorList>
            <person name="Gilroy R."/>
        </authorList>
    </citation>
    <scope>NUCLEOTIDE SEQUENCE</scope>
    <source>
        <strain evidence="3">CHK124-7917</strain>
    </source>
</reference>
<evidence type="ECO:0000313" key="3">
    <source>
        <dbReference type="EMBL" id="HJF44218.1"/>
    </source>
</evidence>
<feature type="transmembrane region" description="Helical" evidence="1">
    <location>
        <begin position="144"/>
        <end position="162"/>
    </location>
</feature>
<evidence type="ECO:0000256" key="1">
    <source>
        <dbReference type="SAM" id="Phobius"/>
    </source>
</evidence>
<keyword evidence="1" id="KW-0812">Transmembrane</keyword>
<dbReference type="SMART" id="SM00387">
    <property type="entry name" value="HATPase_c"/>
    <property type="match status" value="1"/>
</dbReference>
<keyword evidence="1" id="KW-0472">Membrane</keyword>
<keyword evidence="3" id="KW-0547">Nucleotide-binding</keyword>
<dbReference type="InterPro" id="IPR036890">
    <property type="entry name" value="HATPase_C_sf"/>
</dbReference>
<dbReference type="EMBL" id="DYWQ01000005">
    <property type="protein sequence ID" value="HJF44218.1"/>
    <property type="molecule type" value="Genomic_DNA"/>
</dbReference>
<dbReference type="Proteomes" id="UP000697330">
    <property type="component" value="Unassembled WGS sequence"/>
</dbReference>
<feature type="transmembrane region" description="Helical" evidence="1">
    <location>
        <begin position="174"/>
        <end position="192"/>
    </location>
</feature>
<dbReference type="CDD" id="cd16935">
    <property type="entry name" value="HATPase_AgrC-ComD-like"/>
    <property type="match status" value="1"/>
</dbReference>
<sequence length="448" mass="48729">MGALSEFAWRVLVVSLPNFLTIFVAIGLFCSLYPLRPGAWRLACGALACLGISCASSLYHTVTIPRAVLLFGDFASAAATIAFFAVVLVACVPMARLVFDVSLWDAVFCCTAGYAMQNLAHSAWELVRFLVAPDLPSTDPVSAASQLLASALVFVPGYLLVVRRIRTDHLEGEGDRRTLLVLLGVIVVSIVLDTSVRELRDMGALPVEAFLVLMLAQLFIGALTLYLDYEILYSNRMRADAAATRQMMADERRQYELSRDTIEAINVRCHDIRHQVRALSGATGGGEEFMRGLDGLISIYDSGVQTSNAALNVILTEKSLLCHGKRIELTCSADGSALSFMSEQDIYSLFGNALDNAIEAADDISDPERRLIDVSVRRMGQMAVIQVRNFFEGELRREGGSLGSTKGGGLHGYGTKSMRLVAERYGGSITFDARDGLFRVHVLLPIPG</sequence>
<organism evidence="3 4">
    <name type="scientific">Thermophilibacter provencensis</name>
    <dbReference type="NCBI Taxonomy" id="1852386"/>
    <lineage>
        <taxon>Bacteria</taxon>
        <taxon>Bacillati</taxon>
        <taxon>Actinomycetota</taxon>
        <taxon>Coriobacteriia</taxon>
        <taxon>Coriobacteriales</taxon>
        <taxon>Atopobiaceae</taxon>
        <taxon>Thermophilibacter</taxon>
    </lineage>
</organism>
<protein>
    <submittedName>
        <fullName evidence="3">ATP-binding protein</fullName>
    </submittedName>
</protein>
<feature type="transmembrane region" description="Helical" evidence="1">
    <location>
        <begin position="42"/>
        <end position="62"/>
    </location>
</feature>
<feature type="transmembrane region" description="Helical" evidence="1">
    <location>
        <begin position="204"/>
        <end position="227"/>
    </location>
</feature>
<keyword evidence="3" id="KW-0067">ATP-binding</keyword>
<keyword evidence="1" id="KW-1133">Transmembrane helix</keyword>
<dbReference type="RefSeq" id="WP_273445829.1">
    <property type="nucleotide sequence ID" value="NZ_CALUGK010000001.1"/>
</dbReference>
<dbReference type="InterPro" id="IPR032834">
    <property type="entry name" value="NatK-like_C"/>
</dbReference>
<evidence type="ECO:0000259" key="2">
    <source>
        <dbReference type="SMART" id="SM00387"/>
    </source>
</evidence>
<dbReference type="GO" id="GO:0005524">
    <property type="term" value="F:ATP binding"/>
    <property type="evidence" value="ECO:0007669"/>
    <property type="project" value="UniProtKB-KW"/>
</dbReference>
<gene>
    <name evidence="3" type="ORF">K8U72_00310</name>
</gene>
<evidence type="ECO:0000313" key="4">
    <source>
        <dbReference type="Proteomes" id="UP000697330"/>
    </source>
</evidence>
<comment type="caution">
    <text evidence="3">The sequence shown here is derived from an EMBL/GenBank/DDBJ whole genome shotgun (WGS) entry which is preliminary data.</text>
</comment>
<proteinExistence type="predicted"/>
<name>A0A921GFQ4_9ACTN</name>
<dbReference type="SUPFAM" id="SSF55874">
    <property type="entry name" value="ATPase domain of HSP90 chaperone/DNA topoisomerase II/histidine kinase"/>
    <property type="match status" value="1"/>
</dbReference>
<dbReference type="AlphaFoldDB" id="A0A921GFQ4"/>
<reference evidence="3" key="1">
    <citation type="journal article" date="2021" name="PeerJ">
        <title>Extensive microbial diversity within the chicken gut microbiome revealed by metagenomics and culture.</title>
        <authorList>
            <person name="Gilroy R."/>
            <person name="Ravi A."/>
            <person name="Getino M."/>
            <person name="Pursley I."/>
            <person name="Horton D.L."/>
            <person name="Alikhan N.F."/>
            <person name="Baker D."/>
            <person name="Gharbi K."/>
            <person name="Hall N."/>
            <person name="Watson M."/>
            <person name="Adriaenssens E.M."/>
            <person name="Foster-Nyarko E."/>
            <person name="Jarju S."/>
            <person name="Secka A."/>
            <person name="Antonio M."/>
            <person name="Oren A."/>
            <person name="Chaudhuri R.R."/>
            <person name="La Ragione R."/>
            <person name="Hildebrand F."/>
            <person name="Pallen M.J."/>
        </authorList>
    </citation>
    <scope>NUCLEOTIDE SEQUENCE</scope>
    <source>
        <strain evidence="3">CHK124-7917</strain>
    </source>
</reference>
<accession>A0A921GFQ4</accession>
<dbReference type="Pfam" id="PF14501">
    <property type="entry name" value="HATPase_c_5"/>
    <property type="match status" value="1"/>
</dbReference>
<feature type="transmembrane region" description="Helical" evidence="1">
    <location>
        <begin position="12"/>
        <end position="35"/>
    </location>
</feature>
<dbReference type="Gene3D" id="3.30.565.10">
    <property type="entry name" value="Histidine kinase-like ATPase, C-terminal domain"/>
    <property type="match status" value="1"/>
</dbReference>
<feature type="transmembrane region" description="Helical" evidence="1">
    <location>
        <begin position="68"/>
        <end position="91"/>
    </location>
</feature>
<dbReference type="InterPro" id="IPR003594">
    <property type="entry name" value="HATPase_dom"/>
</dbReference>